<dbReference type="GO" id="GO:0043596">
    <property type="term" value="C:nuclear replication fork"/>
    <property type="evidence" value="ECO:0007669"/>
    <property type="project" value="TreeGrafter"/>
</dbReference>
<evidence type="ECO:0000313" key="7">
    <source>
        <dbReference type="EMBL" id="KAF4698913.1"/>
    </source>
</evidence>
<name>A0A7J6PSA9_PEROL</name>
<keyword evidence="3 5" id="KW-0689">Ribosomal protein</keyword>
<dbReference type="EMBL" id="JABANO010038228">
    <property type="protein sequence ID" value="KAF4698913.1"/>
    <property type="molecule type" value="Genomic_DNA"/>
</dbReference>
<dbReference type="InterPro" id="IPR005813">
    <property type="entry name" value="Ribosomal_bL20"/>
</dbReference>
<dbReference type="GO" id="GO:0003735">
    <property type="term" value="F:structural constituent of ribosome"/>
    <property type="evidence" value="ECO:0007669"/>
    <property type="project" value="InterPro"/>
</dbReference>
<dbReference type="Gene3D" id="3.40.50.300">
    <property type="entry name" value="P-loop containing nucleotide triphosphate hydrolases"/>
    <property type="match status" value="1"/>
</dbReference>
<dbReference type="GO" id="GO:0006281">
    <property type="term" value="P:DNA repair"/>
    <property type="evidence" value="ECO:0007669"/>
    <property type="project" value="TreeGrafter"/>
</dbReference>
<dbReference type="PANTHER" id="PTHR45766">
    <property type="entry name" value="DNA ANNEALING HELICASE AND ENDONUCLEASE ZRANB3 FAMILY MEMBER"/>
    <property type="match status" value="1"/>
</dbReference>
<reference evidence="7 8" key="1">
    <citation type="submission" date="2020-04" db="EMBL/GenBank/DDBJ databases">
        <title>Perkinsus olseni comparative genomics.</title>
        <authorList>
            <person name="Bogema D.R."/>
        </authorList>
    </citation>
    <scope>NUCLEOTIDE SEQUENCE [LARGE SCALE GENOMIC DNA]</scope>
    <source>
        <strain evidence="7 8">ATCC PRA-207</strain>
    </source>
</reference>
<dbReference type="GO" id="GO:0019843">
    <property type="term" value="F:rRNA binding"/>
    <property type="evidence" value="ECO:0007669"/>
    <property type="project" value="InterPro"/>
</dbReference>
<dbReference type="SUPFAM" id="SSF52540">
    <property type="entry name" value="P-loop containing nucleoside triphosphate hydrolases"/>
    <property type="match status" value="1"/>
</dbReference>
<keyword evidence="4 5" id="KW-0687">Ribonucleoprotein</keyword>
<dbReference type="Gene3D" id="1.10.1900.20">
    <property type="entry name" value="Ribosomal protein L20"/>
    <property type="match status" value="1"/>
</dbReference>
<comment type="similarity">
    <text evidence="1 5">Belongs to the bacterial ribosomal protein bL20 family.</text>
</comment>
<accession>A0A7J6PSA9</accession>
<dbReference type="GO" id="GO:0016787">
    <property type="term" value="F:hydrolase activity"/>
    <property type="evidence" value="ECO:0007669"/>
    <property type="project" value="UniProtKB-KW"/>
</dbReference>
<dbReference type="Gene3D" id="6.10.160.10">
    <property type="match status" value="1"/>
</dbReference>
<evidence type="ECO:0000259" key="6">
    <source>
        <dbReference type="PROSITE" id="PS51194"/>
    </source>
</evidence>
<proteinExistence type="inferred from homology"/>
<dbReference type="CDD" id="cd18793">
    <property type="entry name" value="SF2_C_SNF"/>
    <property type="match status" value="1"/>
</dbReference>
<dbReference type="PROSITE" id="PS51194">
    <property type="entry name" value="HELICASE_CTER"/>
    <property type="match status" value="1"/>
</dbReference>
<protein>
    <recommendedName>
        <fullName evidence="6">Helicase C-terminal domain-containing protein</fullName>
    </recommendedName>
</protein>
<sequence>TIMIRRLKKDVLKELPEKNRIKVPLDITDSKAQKVLAEVQQAQKTMRELSKESLMNGSGQRSEGFLEVWRKTGEAKIGAVKDYLDYLLDNDCKMLVFAHHRSMLDKLEEKVGGILRVKGSSAGKNYGLIRIDGQTPQTKRPELVKKFQEDEDIRVAVLSITACSEGLTLTAASVVVFAELYWVPGTIEQAEARVHRIGQTKSCVDIHYLIARGSPDEAVYACLKRKKEDTSAILNGEVETLKAHDSPVRFGGAKRTRPINDLYEAAEAAVEELSYFRMFFPSPIALTRIPREMVFAMARGSYGRTKKCFRLAIGRVMHDLMRSYIARQKRSRIHRCHWIARLNAATREYNMPYAHFINGVRTGDMMLSRRVLTTLAETEPITFKAVLDESKRYWKSSPHRMLFPAHVEALHVEIVERVWKESTVVGPLPELMCDIMAYIPKPALTLDCPMGEIITKDMPDFVFTNDGIVYGVFKGNNSISLQGISSPGKRIDLVGDSNNRCGRYYNATSYYDSDTSHLYVLHDDGGGLGPSPDISGDVSLIDFDVNALKVHKTVRAGNLASGGRFPCLMTMVGGHAFLGVEWGSGSPTGSIEVLCVDLGGKISALWSKYDKKVRLLGLHPVSASSPLTLDVIYSKSAICHSVRLELTASELPTVLEQNCSTRIPTGQGSPVFGAGILVVRSAASYSLFDSRLRRISSELSLPGHPECLGVQTDRRGGLYLSIRRR</sequence>
<gene>
    <name evidence="7" type="ORF">FOZ63_031577</name>
</gene>
<feature type="non-terminal residue" evidence="7">
    <location>
        <position position="725"/>
    </location>
</feature>
<evidence type="ECO:0000256" key="3">
    <source>
        <dbReference type="ARBA" id="ARBA00022980"/>
    </source>
</evidence>
<dbReference type="GO" id="GO:0006412">
    <property type="term" value="P:translation"/>
    <property type="evidence" value="ECO:0007669"/>
    <property type="project" value="InterPro"/>
</dbReference>
<dbReference type="GO" id="GO:0005840">
    <property type="term" value="C:ribosome"/>
    <property type="evidence" value="ECO:0007669"/>
    <property type="project" value="UniProtKB-KW"/>
</dbReference>
<dbReference type="InterPro" id="IPR035566">
    <property type="entry name" value="Ribosomal_protein_bL20_C"/>
</dbReference>
<evidence type="ECO:0000256" key="2">
    <source>
        <dbReference type="ARBA" id="ARBA00022801"/>
    </source>
</evidence>
<evidence type="ECO:0000256" key="5">
    <source>
        <dbReference type="RuleBase" id="RU000561"/>
    </source>
</evidence>
<feature type="non-terminal residue" evidence="7">
    <location>
        <position position="1"/>
    </location>
</feature>
<dbReference type="NCBIfam" id="TIGR01032">
    <property type="entry name" value="rplT_bact"/>
    <property type="match status" value="1"/>
</dbReference>
<dbReference type="GO" id="GO:0031297">
    <property type="term" value="P:replication fork processing"/>
    <property type="evidence" value="ECO:0007669"/>
    <property type="project" value="TreeGrafter"/>
</dbReference>
<keyword evidence="8" id="KW-1185">Reference proteome</keyword>
<evidence type="ECO:0000256" key="4">
    <source>
        <dbReference type="ARBA" id="ARBA00023274"/>
    </source>
</evidence>
<evidence type="ECO:0000256" key="1">
    <source>
        <dbReference type="ARBA" id="ARBA00007698"/>
    </source>
</evidence>
<dbReference type="PRINTS" id="PR00062">
    <property type="entry name" value="RIBOSOMALL20"/>
</dbReference>
<dbReference type="InterPro" id="IPR049730">
    <property type="entry name" value="SNF2/RAD54-like_C"/>
</dbReference>
<dbReference type="SMART" id="SM00490">
    <property type="entry name" value="HELICc"/>
    <property type="match status" value="1"/>
</dbReference>
<dbReference type="Proteomes" id="UP000553632">
    <property type="component" value="Unassembled WGS sequence"/>
</dbReference>
<evidence type="ECO:0000313" key="8">
    <source>
        <dbReference type="Proteomes" id="UP000553632"/>
    </source>
</evidence>
<dbReference type="InterPro" id="IPR027417">
    <property type="entry name" value="P-loop_NTPase"/>
</dbReference>
<dbReference type="Pfam" id="PF00453">
    <property type="entry name" value="Ribosomal_L20"/>
    <property type="match status" value="1"/>
</dbReference>
<comment type="caution">
    <text evidence="7">The sequence shown here is derived from an EMBL/GenBank/DDBJ whole genome shotgun (WGS) entry which is preliminary data.</text>
</comment>
<keyword evidence="2" id="KW-0378">Hydrolase</keyword>
<dbReference type="CDD" id="cd07026">
    <property type="entry name" value="Ribosomal_L20"/>
    <property type="match status" value="1"/>
</dbReference>
<dbReference type="GO" id="GO:1990904">
    <property type="term" value="C:ribonucleoprotein complex"/>
    <property type="evidence" value="ECO:0007669"/>
    <property type="project" value="UniProtKB-KW"/>
</dbReference>
<dbReference type="Pfam" id="PF00271">
    <property type="entry name" value="Helicase_C"/>
    <property type="match status" value="1"/>
</dbReference>
<organism evidence="7 8">
    <name type="scientific">Perkinsus olseni</name>
    <name type="common">Perkinsus atlanticus</name>
    <dbReference type="NCBI Taxonomy" id="32597"/>
    <lineage>
        <taxon>Eukaryota</taxon>
        <taxon>Sar</taxon>
        <taxon>Alveolata</taxon>
        <taxon>Perkinsozoa</taxon>
        <taxon>Perkinsea</taxon>
        <taxon>Perkinsida</taxon>
        <taxon>Perkinsidae</taxon>
        <taxon>Perkinsus</taxon>
    </lineage>
</organism>
<dbReference type="InterPro" id="IPR001650">
    <property type="entry name" value="Helicase_C-like"/>
</dbReference>
<feature type="domain" description="Helicase C-terminal" evidence="6">
    <location>
        <begin position="79"/>
        <end position="249"/>
    </location>
</feature>
<dbReference type="AlphaFoldDB" id="A0A7J6PSA9"/>
<dbReference type="SUPFAM" id="SSF74731">
    <property type="entry name" value="Ribosomal protein L20"/>
    <property type="match status" value="1"/>
</dbReference>
<dbReference type="PANTHER" id="PTHR45766:SF6">
    <property type="entry name" value="SWI_SNF-RELATED MATRIX-ASSOCIATED ACTIN-DEPENDENT REGULATOR OF CHROMATIN SUBFAMILY A-LIKE PROTEIN 1"/>
    <property type="match status" value="1"/>
</dbReference>